<comment type="caution">
    <text evidence="2">The sequence shown here is derived from an EMBL/GenBank/DDBJ whole genome shotgun (WGS) entry which is preliminary data.</text>
</comment>
<reference evidence="2" key="1">
    <citation type="journal article" date="2015" name="Nature">
        <title>Complex archaea that bridge the gap between prokaryotes and eukaryotes.</title>
        <authorList>
            <person name="Spang A."/>
            <person name="Saw J.H."/>
            <person name="Jorgensen S.L."/>
            <person name="Zaremba-Niedzwiedzka K."/>
            <person name="Martijn J."/>
            <person name="Lind A.E."/>
            <person name="van Eijk R."/>
            <person name="Schleper C."/>
            <person name="Guy L."/>
            <person name="Ettema T.J."/>
        </authorList>
    </citation>
    <scope>NUCLEOTIDE SEQUENCE</scope>
</reference>
<gene>
    <name evidence="2" type="ORF">LCGC14_0568120</name>
</gene>
<feature type="compositionally biased region" description="Polar residues" evidence="1">
    <location>
        <begin position="1"/>
        <end position="24"/>
    </location>
</feature>
<accession>A0A0F9RJX1</accession>
<proteinExistence type="predicted"/>
<dbReference type="AlphaFoldDB" id="A0A0F9RJX1"/>
<dbReference type="EMBL" id="LAZR01000829">
    <property type="protein sequence ID" value="KKN56830.1"/>
    <property type="molecule type" value="Genomic_DNA"/>
</dbReference>
<evidence type="ECO:0000313" key="2">
    <source>
        <dbReference type="EMBL" id="KKN56830.1"/>
    </source>
</evidence>
<name>A0A0F9RJX1_9ZZZZ</name>
<feature type="region of interest" description="Disordered" evidence="1">
    <location>
        <begin position="1"/>
        <end position="71"/>
    </location>
</feature>
<feature type="compositionally biased region" description="Low complexity" evidence="1">
    <location>
        <begin position="39"/>
        <end position="49"/>
    </location>
</feature>
<evidence type="ECO:0000256" key="1">
    <source>
        <dbReference type="SAM" id="MobiDB-lite"/>
    </source>
</evidence>
<protein>
    <submittedName>
        <fullName evidence="2">Uncharacterized protein</fullName>
    </submittedName>
</protein>
<organism evidence="2">
    <name type="scientific">marine sediment metagenome</name>
    <dbReference type="NCBI Taxonomy" id="412755"/>
    <lineage>
        <taxon>unclassified sequences</taxon>
        <taxon>metagenomes</taxon>
        <taxon>ecological metagenomes</taxon>
    </lineage>
</organism>
<sequence length="465" mass="48950">MAVQDRIQQFRNRAAQGSTVQTSADDPGIAPGVTVTSIPKPTAPRAARPPGEPDRAPAPPLQVTPESEEAARSRITELAAGAGGLPTTPTAGGVAATAEAEAGIPGVTDVGGIRGADVAAPGEAADPFATAEQKIQDIFAGREGDVSEITEAIRGMGDLRTSAFDQLFGEDSRISRFFAPSIQAVEEQILDTEGLLTDLRGDIVSRTKDVGLTQAQFRRVEAKERGALVDQMDKLVRSHTRLRAGLDIQLGLSDKEFDTMVQSGQDNIDALIFGFEQSGQLDEQEIDLARRALEFNLQETVTETAENRQIASEFRAEGRDINAEIRAEQAQIRGETREDKAVKEEGLQTLLSDMQNFIIEAGVVPTGNFQEVMDKAMADFAAGKTLAEIQLDLIRAVGNNPQVRDFITGGISAIGGGGGAGGGGGGGGGEETATTSLEDDIISSSKSDPTLFPPIGLIAEQTGQI</sequence>